<proteinExistence type="predicted"/>
<dbReference type="OrthoDB" id="9796461at2"/>
<gene>
    <name evidence="3" type="ORF">D6T64_02725</name>
</gene>
<keyword evidence="1" id="KW-0472">Membrane</keyword>
<name>A0A3A5MV32_9MICO</name>
<organism evidence="3 4">
    <name type="scientific">Cryobacterium melibiosiphilum</name>
    <dbReference type="NCBI Taxonomy" id="995039"/>
    <lineage>
        <taxon>Bacteria</taxon>
        <taxon>Bacillati</taxon>
        <taxon>Actinomycetota</taxon>
        <taxon>Actinomycetes</taxon>
        <taxon>Micrococcales</taxon>
        <taxon>Microbacteriaceae</taxon>
        <taxon>Cryobacterium</taxon>
    </lineage>
</organism>
<feature type="transmembrane region" description="Helical" evidence="1">
    <location>
        <begin position="81"/>
        <end position="101"/>
    </location>
</feature>
<dbReference type="EMBL" id="QZVS01000053">
    <property type="protein sequence ID" value="RJT91038.1"/>
    <property type="molecule type" value="Genomic_DNA"/>
</dbReference>
<dbReference type="GO" id="GO:0016747">
    <property type="term" value="F:acyltransferase activity, transferring groups other than amino-acyl groups"/>
    <property type="evidence" value="ECO:0007669"/>
    <property type="project" value="InterPro"/>
</dbReference>
<feature type="transmembrane region" description="Helical" evidence="1">
    <location>
        <begin position="245"/>
        <end position="262"/>
    </location>
</feature>
<evidence type="ECO:0000256" key="1">
    <source>
        <dbReference type="SAM" id="Phobius"/>
    </source>
</evidence>
<evidence type="ECO:0000259" key="2">
    <source>
        <dbReference type="Pfam" id="PF01757"/>
    </source>
</evidence>
<keyword evidence="1" id="KW-0812">Transmembrane</keyword>
<dbReference type="PANTHER" id="PTHR23028">
    <property type="entry name" value="ACETYLTRANSFERASE"/>
    <property type="match status" value="1"/>
</dbReference>
<dbReference type="AlphaFoldDB" id="A0A3A5MV32"/>
<keyword evidence="4" id="KW-1185">Reference proteome</keyword>
<keyword evidence="1" id="KW-1133">Transmembrane helix</keyword>
<feature type="transmembrane region" description="Helical" evidence="1">
    <location>
        <begin position="316"/>
        <end position="338"/>
    </location>
</feature>
<evidence type="ECO:0000313" key="3">
    <source>
        <dbReference type="EMBL" id="RJT91038.1"/>
    </source>
</evidence>
<reference evidence="3 4" key="1">
    <citation type="submission" date="2018-09" db="EMBL/GenBank/DDBJ databases">
        <title>Novel species of Cryobacterium.</title>
        <authorList>
            <person name="Liu Q."/>
            <person name="Xin Y.-H."/>
        </authorList>
    </citation>
    <scope>NUCLEOTIDE SEQUENCE [LARGE SCALE GENOMIC DNA]</scope>
    <source>
        <strain evidence="3 4">Hh39</strain>
    </source>
</reference>
<dbReference type="Proteomes" id="UP000272015">
    <property type="component" value="Unassembled WGS sequence"/>
</dbReference>
<sequence>MRGAAALAVVVFHTFLFTGLEGQAAAELPVIGWLIGYGYLGVPIFIVLSGYVLMLPLTKSPTLQFRGGVGQFFKRRAKRILPPYFAALAISLALIAFIPVMNQQGGTAWDSKIPVDVGGVVSHLLLLHDVSPDWAFQIDGPLWSVAVEWQIYFLMPLILLPLFRRFSPWIVTPALTLLLLAASLVGFAPWAHPWLVGLFAAGMFAAQLTTRPTLPRGTVGWLTAAAIGAAALLLVLSPFTQDKVWFSEIIGGAGFMALLVVLGRRTTQGASIGLFAVFESKPLRYAGLVSYSVYLIHSPLLALGNLLLLPLGLPVAAQYTLMMLVVVPVTLALCWAFFQLVERHFQNSHQTKESATLTHHPAAP</sequence>
<dbReference type="InterPro" id="IPR002656">
    <property type="entry name" value="Acyl_transf_3_dom"/>
</dbReference>
<feature type="transmembrane region" description="Helical" evidence="1">
    <location>
        <begin position="283"/>
        <end position="304"/>
    </location>
</feature>
<feature type="transmembrane region" description="Helical" evidence="1">
    <location>
        <begin position="219"/>
        <end position="239"/>
    </location>
</feature>
<keyword evidence="3" id="KW-0012">Acyltransferase</keyword>
<feature type="domain" description="Acyltransferase 3" evidence="2">
    <location>
        <begin position="1"/>
        <end position="337"/>
    </location>
</feature>
<feature type="transmembrane region" description="Helical" evidence="1">
    <location>
        <begin position="142"/>
        <end position="163"/>
    </location>
</feature>
<dbReference type="InterPro" id="IPR050879">
    <property type="entry name" value="Acyltransferase_3"/>
</dbReference>
<protein>
    <submittedName>
        <fullName evidence="3">Acyltransferase</fullName>
    </submittedName>
</protein>
<accession>A0A3A5MV32</accession>
<keyword evidence="3" id="KW-0808">Transferase</keyword>
<comment type="caution">
    <text evidence="3">The sequence shown here is derived from an EMBL/GenBank/DDBJ whole genome shotgun (WGS) entry which is preliminary data.</text>
</comment>
<feature type="transmembrane region" description="Helical" evidence="1">
    <location>
        <begin position="170"/>
        <end position="188"/>
    </location>
</feature>
<evidence type="ECO:0000313" key="4">
    <source>
        <dbReference type="Proteomes" id="UP000272015"/>
    </source>
</evidence>
<feature type="transmembrane region" description="Helical" evidence="1">
    <location>
        <begin position="36"/>
        <end position="57"/>
    </location>
</feature>
<dbReference type="Pfam" id="PF01757">
    <property type="entry name" value="Acyl_transf_3"/>
    <property type="match status" value="1"/>
</dbReference>
<feature type="transmembrane region" description="Helical" evidence="1">
    <location>
        <begin position="194"/>
        <end position="210"/>
    </location>
</feature>